<evidence type="ECO:0000313" key="2">
    <source>
        <dbReference type="EMBL" id="KAF7355829.1"/>
    </source>
</evidence>
<feature type="compositionally biased region" description="Low complexity" evidence="1">
    <location>
        <begin position="8"/>
        <end position="24"/>
    </location>
</feature>
<organism evidence="2 3">
    <name type="scientific">Mycena venus</name>
    <dbReference type="NCBI Taxonomy" id="2733690"/>
    <lineage>
        <taxon>Eukaryota</taxon>
        <taxon>Fungi</taxon>
        <taxon>Dikarya</taxon>
        <taxon>Basidiomycota</taxon>
        <taxon>Agaricomycotina</taxon>
        <taxon>Agaricomycetes</taxon>
        <taxon>Agaricomycetidae</taxon>
        <taxon>Agaricales</taxon>
        <taxon>Marasmiineae</taxon>
        <taxon>Mycenaceae</taxon>
        <taxon>Mycena</taxon>
    </lineage>
</organism>
<evidence type="ECO:0000313" key="3">
    <source>
        <dbReference type="Proteomes" id="UP000620124"/>
    </source>
</evidence>
<dbReference type="OrthoDB" id="3053737at2759"/>
<proteinExistence type="predicted"/>
<protein>
    <submittedName>
        <fullName evidence="2">CxC2 domain-containing protein</fullName>
    </submittedName>
</protein>
<dbReference type="EMBL" id="JACAZI010000007">
    <property type="protein sequence ID" value="KAF7355829.1"/>
    <property type="molecule type" value="Genomic_DNA"/>
</dbReference>
<dbReference type="Proteomes" id="UP000620124">
    <property type="component" value="Unassembled WGS sequence"/>
</dbReference>
<name>A0A8H6YBA7_9AGAR</name>
<feature type="region of interest" description="Disordered" evidence="1">
    <location>
        <begin position="1"/>
        <end position="56"/>
    </location>
</feature>
<sequence length="121" mass="13653">MSAVPEPSTATNTASTSAGTSAGTVMEHRRPVQVRGKTGGSRSQQPPQPKKPLCPDGWLWTFKPATMNDSELDQWNKEGDSIQWFQAEAEKDRWREQVEMKLAEYMTMLRSFAKYALKQCT</sequence>
<comment type="caution">
    <text evidence="2">The sequence shown here is derived from an EMBL/GenBank/DDBJ whole genome shotgun (WGS) entry which is preliminary data.</text>
</comment>
<accession>A0A8H6YBA7</accession>
<evidence type="ECO:0000256" key="1">
    <source>
        <dbReference type="SAM" id="MobiDB-lite"/>
    </source>
</evidence>
<gene>
    <name evidence="2" type="ORF">MVEN_00911100</name>
</gene>
<keyword evidence="3" id="KW-1185">Reference proteome</keyword>
<reference evidence="2" key="1">
    <citation type="submission" date="2020-05" db="EMBL/GenBank/DDBJ databases">
        <title>Mycena genomes resolve the evolution of fungal bioluminescence.</title>
        <authorList>
            <person name="Tsai I.J."/>
        </authorList>
    </citation>
    <scope>NUCLEOTIDE SEQUENCE</scope>
    <source>
        <strain evidence="2">CCC161011</strain>
    </source>
</reference>
<dbReference type="AlphaFoldDB" id="A0A8H6YBA7"/>